<evidence type="ECO:0000256" key="6">
    <source>
        <dbReference type="SAM" id="SignalP"/>
    </source>
</evidence>
<dbReference type="Gene3D" id="1.20.120.1490">
    <property type="match status" value="2"/>
</dbReference>
<accession>K7ADA5</accession>
<keyword evidence="8" id="KW-1185">Reference proteome</keyword>
<keyword evidence="3 6" id="KW-0732">Signal</keyword>
<organism evidence="7 8">
    <name type="scientific">Paraglaciecola psychrophila 170</name>
    <dbReference type="NCBI Taxonomy" id="1129794"/>
    <lineage>
        <taxon>Bacteria</taxon>
        <taxon>Pseudomonadati</taxon>
        <taxon>Pseudomonadota</taxon>
        <taxon>Gammaproteobacteria</taxon>
        <taxon>Alteromonadales</taxon>
        <taxon>Alteromonadaceae</taxon>
        <taxon>Paraglaciecola</taxon>
    </lineage>
</organism>
<dbReference type="GO" id="GO:0030288">
    <property type="term" value="C:outer membrane-bounded periplasmic space"/>
    <property type="evidence" value="ECO:0007669"/>
    <property type="project" value="TreeGrafter"/>
</dbReference>
<dbReference type="eggNOG" id="COG3678">
    <property type="taxonomic scope" value="Bacteria"/>
</dbReference>
<gene>
    <name evidence="7" type="ORF">C427_4536</name>
</gene>
<keyword evidence="4" id="KW-0574">Periplasm</keyword>
<feature type="chain" id="PRO_5003902652" description="LTXXQ motif family protein" evidence="6">
    <location>
        <begin position="30"/>
        <end position="273"/>
    </location>
</feature>
<evidence type="ECO:0000256" key="3">
    <source>
        <dbReference type="ARBA" id="ARBA00022729"/>
    </source>
</evidence>
<proteinExistence type="inferred from homology"/>
<dbReference type="Proteomes" id="UP000011864">
    <property type="component" value="Chromosome"/>
</dbReference>
<dbReference type="InterPro" id="IPR052211">
    <property type="entry name" value="Cpx_auxiliary_protein"/>
</dbReference>
<evidence type="ECO:0000256" key="5">
    <source>
        <dbReference type="SAM" id="MobiDB-lite"/>
    </source>
</evidence>
<evidence type="ECO:0000256" key="4">
    <source>
        <dbReference type="ARBA" id="ARBA00022764"/>
    </source>
</evidence>
<reference evidence="7 8" key="1">
    <citation type="journal article" date="2013" name="Genome Announc.">
        <title>Complete Genome Sequence of Glaciecola psychrophila Strain 170T.</title>
        <authorList>
            <person name="Yin J."/>
            <person name="Chen J."/>
            <person name="Liu G."/>
            <person name="Yu Y."/>
            <person name="Song L."/>
            <person name="Wang X."/>
            <person name="Qu X."/>
        </authorList>
    </citation>
    <scope>NUCLEOTIDE SEQUENCE [LARGE SCALE GENOMIC DNA]</scope>
    <source>
        <strain evidence="7 8">170</strain>
    </source>
</reference>
<dbReference type="Pfam" id="PF07813">
    <property type="entry name" value="LTXXQ"/>
    <property type="match status" value="2"/>
</dbReference>
<evidence type="ECO:0000256" key="2">
    <source>
        <dbReference type="ARBA" id="ARBA00008441"/>
    </source>
</evidence>
<evidence type="ECO:0000313" key="7">
    <source>
        <dbReference type="EMBL" id="AGH46635.1"/>
    </source>
</evidence>
<evidence type="ECO:0000313" key="8">
    <source>
        <dbReference type="Proteomes" id="UP000011864"/>
    </source>
</evidence>
<dbReference type="PANTHER" id="PTHR38102">
    <property type="entry name" value="PERIPLASMIC CHAPERONE SPY"/>
    <property type="match status" value="1"/>
</dbReference>
<dbReference type="HOGENOM" id="CLU_1018814_0_0_6"/>
<comment type="subcellular location">
    <subcellularLocation>
        <location evidence="1">Periplasm</location>
    </subcellularLocation>
</comment>
<evidence type="ECO:0008006" key="9">
    <source>
        <dbReference type="Google" id="ProtNLM"/>
    </source>
</evidence>
<feature type="compositionally biased region" description="Basic residues" evidence="5">
    <location>
        <begin position="255"/>
        <end position="266"/>
    </location>
</feature>
<comment type="similarity">
    <text evidence="2">Belongs to the CpxP/Spy family.</text>
</comment>
<feature type="signal peptide" evidence="6">
    <location>
        <begin position="1"/>
        <end position="29"/>
    </location>
</feature>
<dbReference type="PANTHER" id="PTHR38102:SF1">
    <property type="entry name" value="PERIPLASMIC CHAPERONE SPY"/>
    <property type="match status" value="1"/>
</dbReference>
<feature type="region of interest" description="Disordered" evidence="5">
    <location>
        <begin position="249"/>
        <end position="273"/>
    </location>
</feature>
<dbReference type="GO" id="GO:0051082">
    <property type="term" value="F:unfolded protein binding"/>
    <property type="evidence" value="ECO:0007669"/>
    <property type="project" value="TreeGrafter"/>
</dbReference>
<evidence type="ECO:0000256" key="1">
    <source>
        <dbReference type="ARBA" id="ARBA00004418"/>
    </source>
</evidence>
<dbReference type="EMBL" id="CP003837">
    <property type="protein sequence ID" value="AGH46635.1"/>
    <property type="molecule type" value="Genomic_DNA"/>
</dbReference>
<dbReference type="PATRIC" id="fig|1129794.4.peg.4515"/>
<dbReference type="OrthoDB" id="6385201at2"/>
<dbReference type="STRING" id="1129794.C427_4536"/>
<name>K7ADA5_9ALTE</name>
<dbReference type="AlphaFoldDB" id="K7ADA5"/>
<dbReference type="KEGG" id="gps:C427_4536"/>
<sequence>MSKFRNLLKTTLTPIALCLTLVIAAPALAKKSHHQKHEDMRQILSELSLTNTQKQDIRQTLKQNREGRGLFSSDVKSLKQELRNLIQSSEWDHAAAESVITKRRTLMQAKALERATNKNQVWNLLTDSQQEEFVVLFDALKAQPKSVAGWKEGKRKGKKLKRLDLSEAQLTAINIIKNESDATGKKIKVRLQVYKQAEQLLVQRADFDADALLALDNEYKADFLTIAILKAKTQHDIWNQLTTEQQARAAEKIKDKRSKYEKKGKKHQELSSI</sequence>
<protein>
    <recommendedName>
        <fullName evidence="9">LTXXQ motif family protein</fullName>
    </recommendedName>
</protein>
<dbReference type="InterPro" id="IPR012899">
    <property type="entry name" value="LTXXQ"/>
</dbReference>
<dbReference type="RefSeq" id="WP_007639958.1">
    <property type="nucleotide sequence ID" value="NC_020514.1"/>
</dbReference>